<dbReference type="SUPFAM" id="SSF54637">
    <property type="entry name" value="Thioesterase/thiol ester dehydrase-isomerase"/>
    <property type="match status" value="2"/>
</dbReference>
<feature type="domain" description="Acyl-CoA thioesterase 2 C-terminal" evidence="3">
    <location>
        <begin position="178"/>
        <end position="303"/>
    </location>
</feature>
<evidence type="ECO:0000259" key="3">
    <source>
        <dbReference type="Pfam" id="PF02551"/>
    </source>
</evidence>
<keyword evidence="6" id="KW-1185">Reference proteome</keyword>
<evidence type="ECO:0000256" key="2">
    <source>
        <dbReference type="ARBA" id="ARBA00022801"/>
    </source>
</evidence>
<name>A0A437GV63_9SPHN</name>
<evidence type="ECO:0000256" key="1">
    <source>
        <dbReference type="ARBA" id="ARBA00006538"/>
    </source>
</evidence>
<comment type="caution">
    <text evidence="5">The sequence shown here is derived from an EMBL/GenBank/DDBJ whole genome shotgun (WGS) entry which is preliminary data.</text>
</comment>
<comment type="similarity">
    <text evidence="1">Belongs to the C/M/P thioester hydrolase family.</text>
</comment>
<dbReference type="Proteomes" id="UP000283003">
    <property type="component" value="Unassembled WGS sequence"/>
</dbReference>
<dbReference type="AlphaFoldDB" id="A0A437GV63"/>
<protein>
    <submittedName>
        <fullName evidence="5">Acyl-CoA thioesterase II</fullName>
    </submittedName>
</protein>
<dbReference type="Pfam" id="PF13622">
    <property type="entry name" value="4HBT_3"/>
    <property type="match status" value="1"/>
</dbReference>
<evidence type="ECO:0000313" key="5">
    <source>
        <dbReference type="EMBL" id="RVQ65684.1"/>
    </source>
</evidence>
<evidence type="ECO:0000313" key="6">
    <source>
        <dbReference type="Proteomes" id="UP000283003"/>
    </source>
</evidence>
<dbReference type="InterPro" id="IPR042171">
    <property type="entry name" value="Acyl-CoA_hotdog"/>
</dbReference>
<dbReference type="CDD" id="cd03444">
    <property type="entry name" value="Thioesterase_II_repeat1"/>
    <property type="match status" value="1"/>
</dbReference>
<evidence type="ECO:0000259" key="4">
    <source>
        <dbReference type="Pfam" id="PF13622"/>
    </source>
</evidence>
<dbReference type="InterPro" id="IPR029069">
    <property type="entry name" value="HotDog_dom_sf"/>
</dbReference>
<feature type="domain" description="Acyl-CoA thioesterase-like N-terminal HotDog" evidence="4">
    <location>
        <begin position="55"/>
        <end position="130"/>
    </location>
</feature>
<dbReference type="GO" id="GO:0006637">
    <property type="term" value="P:acyl-CoA metabolic process"/>
    <property type="evidence" value="ECO:0007669"/>
    <property type="project" value="InterPro"/>
</dbReference>
<reference evidence="5 6" key="1">
    <citation type="submission" date="2018-12" db="EMBL/GenBank/DDBJ databases">
        <title>Croceicoccus ponticola sp. nov., a lipolytic bacterium isolated from seawater.</title>
        <authorList>
            <person name="Yoon J.-H."/>
        </authorList>
    </citation>
    <scope>NUCLEOTIDE SEQUENCE [LARGE SCALE GENOMIC DNA]</scope>
    <source>
        <strain evidence="5 6">GM-16</strain>
    </source>
</reference>
<dbReference type="PANTHER" id="PTHR11066">
    <property type="entry name" value="ACYL-COA THIOESTERASE"/>
    <property type="match status" value="1"/>
</dbReference>
<dbReference type="InterPro" id="IPR003703">
    <property type="entry name" value="Acyl_CoA_thio"/>
</dbReference>
<dbReference type="CDD" id="cd03445">
    <property type="entry name" value="Thioesterase_II_repeat2"/>
    <property type="match status" value="1"/>
</dbReference>
<proteinExistence type="inferred from homology"/>
<dbReference type="OrthoDB" id="9781019at2"/>
<accession>A0A437GV63</accession>
<dbReference type="GO" id="GO:0009062">
    <property type="term" value="P:fatty acid catabolic process"/>
    <property type="evidence" value="ECO:0007669"/>
    <property type="project" value="TreeGrafter"/>
</dbReference>
<organism evidence="5 6">
    <name type="scientific">Croceicoccus ponticola</name>
    <dbReference type="NCBI Taxonomy" id="2217664"/>
    <lineage>
        <taxon>Bacteria</taxon>
        <taxon>Pseudomonadati</taxon>
        <taxon>Pseudomonadota</taxon>
        <taxon>Alphaproteobacteria</taxon>
        <taxon>Sphingomonadales</taxon>
        <taxon>Erythrobacteraceae</taxon>
        <taxon>Croceicoccus</taxon>
    </lineage>
</organism>
<dbReference type="PANTHER" id="PTHR11066:SF34">
    <property type="entry name" value="ACYL-COENZYME A THIOESTERASE 8"/>
    <property type="match status" value="1"/>
</dbReference>
<gene>
    <name evidence="5" type="ORF">EKN06_12165</name>
</gene>
<dbReference type="InterPro" id="IPR025652">
    <property type="entry name" value="TesB_C"/>
</dbReference>
<dbReference type="GO" id="GO:0047617">
    <property type="term" value="F:fatty acyl-CoA hydrolase activity"/>
    <property type="evidence" value="ECO:0007669"/>
    <property type="project" value="InterPro"/>
</dbReference>
<keyword evidence="2" id="KW-0378">Hydrolase</keyword>
<dbReference type="Pfam" id="PF02551">
    <property type="entry name" value="Acyl_CoA_thio"/>
    <property type="match status" value="1"/>
</dbReference>
<dbReference type="Gene3D" id="2.40.160.210">
    <property type="entry name" value="Acyl-CoA thioesterase, double hotdog domain"/>
    <property type="match status" value="1"/>
</dbReference>
<dbReference type="EMBL" id="RXOL01000006">
    <property type="protein sequence ID" value="RVQ65684.1"/>
    <property type="molecule type" value="Genomic_DNA"/>
</dbReference>
<sequence>MRRMIPMAFGDEYLRLTDSNPFPDDPLVERQGLFAFEETGSDRFRVAPVPSGLLRQYGGAITAQCFAAACETVGPEKQAHSLHAYFAKPGLIDRPNEFAVSRETDGRSFATRSVRLTQDGAPLMNCMVSFKTPEDSASHALPMPDVPAPETLKPLARIVEEMKPDLPVRHHPFWTRRQQIDWRPVEPFRFFGGEPMAPHRHFWFRFEGPVEPGLRVQQRLLVYASDLHIFHTGIGPLGQGWADDYMQTSSLDHAVWFHDEFQVDEWLLYALDSPAAGNALALGRGHVFRRDGALVATVSQQGLSRVLTEKREGKL</sequence>
<dbReference type="InterPro" id="IPR049449">
    <property type="entry name" value="TesB_ACOT8-like_N"/>
</dbReference>